<dbReference type="GO" id="GO:0003676">
    <property type="term" value="F:nucleic acid binding"/>
    <property type="evidence" value="ECO:0007669"/>
    <property type="project" value="InterPro"/>
</dbReference>
<dbReference type="InterPro" id="IPR001584">
    <property type="entry name" value="Integrase_cat-core"/>
</dbReference>
<evidence type="ECO:0000313" key="6">
    <source>
        <dbReference type="EMBL" id="WNY27541.1"/>
    </source>
</evidence>
<dbReference type="GO" id="GO:0005829">
    <property type="term" value="C:cytosol"/>
    <property type="evidence" value="ECO:0007669"/>
    <property type="project" value="TreeGrafter"/>
</dbReference>
<dbReference type="InterPro" id="IPR051917">
    <property type="entry name" value="Transposase-Integrase"/>
</dbReference>
<dbReference type="EMBL" id="CP131061">
    <property type="protein sequence ID" value="WNY27512.1"/>
    <property type="molecule type" value="Genomic_DNA"/>
</dbReference>
<dbReference type="InterPro" id="IPR012337">
    <property type="entry name" value="RNaseH-like_sf"/>
</dbReference>
<dbReference type="EMBL" id="CP131061">
    <property type="protein sequence ID" value="WNY26633.1"/>
    <property type="molecule type" value="Genomic_DNA"/>
</dbReference>
<dbReference type="InterPro" id="IPR053392">
    <property type="entry name" value="Transposase_IS30-like"/>
</dbReference>
<dbReference type="GO" id="GO:0032196">
    <property type="term" value="P:transposition"/>
    <property type="evidence" value="ECO:0007669"/>
    <property type="project" value="TreeGrafter"/>
</dbReference>
<evidence type="ECO:0000313" key="4">
    <source>
        <dbReference type="EMBL" id="WNY27192.1"/>
    </source>
</evidence>
<dbReference type="GO" id="GO:0015074">
    <property type="term" value="P:DNA integration"/>
    <property type="evidence" value="ECO:0007669"/>
    <property type="project" value="InterPro"/>
</dbReference>
<name>A0AA96VFM4_9EURY</name>
<dbReference type="Gene3D" id="3.30.420.10">
    <property type="entry name" value="Ribonuclease H-like superfamily/Ribonuclease H"/>
    <property type="match status" value="1"/>
</dbReference>
<accession>A0AA96VFM4</accession>
<dbReference type="InterPro" id="IPR036397">
    <property type="entry name" value="RNaseH_sf"/>
</dbReference>
<evidence type="ECO:0000313" key="3">
    <source>
        <dbReference type="EMBL" id="WNY26633.1"/>
    </source>
</evidence>
<protein>
    <submittedName>
        <fullName evidence="6">IS30 family transposase ISCARN114</fullName>
    </submittedName>
</protein>
<evidence type="ECO:0000313" key="5">
    <source>
        <dbReference type="EMBL" id="WNY27512.1"/>
    </source>
</evidence>
<dbReference type="EMBL" id="CP131061">
    <property type="protein sequence ID" value="WNY26561.1"/>
    <property type="molecule type" value="Genomic_DNA"/>
</dbReference>
<dbReference type="SUPFAM" id="SSF53098">
    <property type="entry name" value="Ribonuclease H-like"/>
    <property type="match status" value="1"/>
</dbReference>
<evidence type="ECO:0000259" key="1">
    <source>
        <dbReference type="PROSITE" id="PS50994"/>
    </source>
</evidence>
<feature type="domain" description="Integrase catalytic" evidence="1">
    <location>
        <begin position="83"/>
        <end position="245"/>
    </location>
</feature>
<gene>
    <name evidence="2" type="ORF">MsAm2_03280</name>
    <name evidence="3" type="ORF">MsAm2_04050</name>
    <name evidence="4" type="ORF">MsAm2_09830</name>
    <name evidence="5" type="ORF">MsAm2_13120</name>
    <name evidence="6" type="ORF">MsAm2_13430</name>
</gene>
<dbReference type="EMBL" id="CP131061">
    <property type="protein sequence ID" value="WNY27541.1"/>
    <property type="molecule type" value="Genomic_DNA"/>
</dbReference>
<sequence length="246" mass="29367">MKDRYIRRYVHEKLKNRWTPEQIAKRISMDYPNLKTNYESIYRYIYSVGKELIQYLPRHHRIRRKRGKESKKHEGKISNRVSIEDRPEFVNLRIRVGDFEIDTLGSQKSKSCLQVIVDRVTRYTWINLLNDKSAHEMMEKAIATLKQLDPAFRKTITFDNGTENAAHMRLKDELDIDTYFCHTYSSWEKGTVENTIGIIRRIFPKSTNFSLISIKQVKELEEWLNNRPRKCLNFMTPLEVMKLCTS</sequence>
<dbReference type="PANTHER" id="PTHR10948">
    <property type="entry name" value="TRANSPOSASE"/>
    <property type="match status" value="1"/>
</dbReference>
<dbReference type="PANTHER" id="PTHR10948:SF23">
    <property type="entry name" value="TRANSPOSASE INSI FOR INSERTION SEQUENCE ELEMENT IS30A-RELATED"/>
    <property type="match status" value="1"/>
</dbReference>
<evidence type="ECO:0000313" key="7">
    <source>
        <dbReference type="Proteomes" id="UP001304970"/>
    </source>
</evidence>
<dbReference type="NCBIfam" id="NF033563">
    <property type="entry name" value="transpos_IS30"/>
    <property type="match status" value="1"/>
</dbReference>
<dbReference type="PROSITE" id="PS50994">
    <property type="entry name" value="INTEGRASE"/>
    <property type="match status" value="1"/>
</dbReference>
<dbReference type="GO" id="GO:0004803">
    <property type="term" value="F:transposase activity"/>
    <property type="evidence" value="ECO:0007669"/>
    <property type="project" value="TreeGrafter"/>
</dbReference>
<evidence type="ECO:0000313" key="2">
    <source>
        <dbReference type="EMBL" id="WNY26561.1"/>
    </source>
</evidence>
<reference evidence="6 7" key="1">
    <citation type="submission" date="2023-07" db="EMBL/GenBank/DDBJ databases">
        <title>Closed genome sequence of Methanosarcinaceae archaeon Am2.</title>
        <authorList>
            <person name="Poehlein A."/>
            <person name="Protasov E."/>
            <person name="Platt K."/>
            <person name="Reeh H."/>
            <person name="Daniel R."/>
            <person name="Brune A."/>
        </authorList>
    </citation>
    <scope>NUCLEOTIDE SEQUENCE [LARGE SCALE GENOMIC DNA]</scope>
    <source>
        <strain evidence="6 7">Am2</strain>
    </source>
</reference>
<keyword evidence="7" id="KW-1185">Reference proteome</keyword>
<dbReference type="AlphaFoldDB" id="A0AA96VFM4"/>
<organism evidence="6 7">
    <name type="scientific">Methanolapillus ohkumae</name>
    <dbReference type="NCBI Taxonomy" id="3028298"/>
    <lineage>
        <taxon>Archaea</taxon>
        <taxon>Methanobacteriati</taxon>
        <taxon>Methanobacteriota</taxon>
        <taxon>Stenosarchaea group</taxon>
        <taxon>Methanomicrobia</taxon>
        <taxon>Methanosarcinales</taxon>
        <taxon>Methanosarcinaceae</taxon>
        <taxon>Methanolapillus</taxon>
    </lineage>
</organism>
<proteinExistence type="predicted"/>
<dbReference type="Proteomes" id="UP001304970">
    <property type="component" value="Chromosome"/>
</dbReference>
<dbReference type="EMBL" id="CP131061">
    <property type="protein sequence ID" value="WNY27192.1"/>
    <property type="molecule type" value="Genomic_DNA"/>
</dbReference>